<evidence type="ECO:0000313" key="2">
    <source>
        <dbReference type="EMBL" id="MBB4140485.1"/>
    </source>
</evidence>
<protein>
    <submittedName>
        <fullName evidence="2">DNA-binding MarR family transcriptional regulator</fullName>
    </submittedName>
</protein>
<organism evidence="2 3">
    <name type="scientific">Microbacterium invictum</name>
    <dbReference type="NCBI Taxonomy" id="515415"/>
    <lineage>
        <taxon>Bacteria</taxon>
        <taxon>Bacillati</taxon>
        <taxon>Actinomycetota</taxon>
        <taxon>Actinomycetes</taxon>
        <taxon>Micrococcales</taxon>
        <taxon>Microbacteriaceae</taxon>
        <taxon>Microbacterium</taxon>
    </lineage>
</organism>
<evidence type="ECO:0000313" key="3">
    <source>
        <dbReference type="Proteomes" id="UP000549113"/>
    </source>
</evidence>
<dbReference type="SUPFAM" id="SSF46785">
    <property type="entry name" value="Winged helix' DNA-binding domain"/>
    <property type="match status" value="1"/>
</dbReference>
<comment type="caution">
    <text evidence="2">The sequence shown here is derived from an EMBL/GenBank/DDBJ whole genome shotgun (WGS) entry which is preliminary data.</text>
</comment>
<keyword evidence="2" id="KW-0238">DNA-binding</keyword>
<dbReference type="InterPro" id="IPR036388">
    <property type="entry name" value="WH-like_DNA-bd_sf"/>
</dbReference>
<dbReference type="GO" id="GO:0003700">
    <property type="term" value="F:DNA-binding transcription factor activity"/>
    <property type="evidence" value="ECO:0007669"/>
    <property type="project" value="InterPro"/>
</dbReference>
<dbReference type="PROSITE" id="PS50995">
    <property type="entry name" value="HTH_MARR_2"/>
    <property type="match status" value="1"/>
</dbReference>
<sequence length="160" mass="18013">MPKDDTPDWQSGLPFTLWRTQHAVHRRVQEAFEGMDVTITQLGLVVHLDDLGHMSASDLARRFRLTPQSVTTALGGLERAGWVRRLPHPVHRKVIWYELTADGVSRVAEARTRMSRVTAQIDDLIGADRRRELTERLSELATAIDGELPPPGPLWPAPRA</sequence>
<dbReference type="InterPro" id="IPR039422">
    <property type="entry name" value="MarR/SlyA-like"/>
</dbReference>
<dbReference type="GO" id="GO:0003677">
    <property type="term" value="F:DNA binding"/>
    <property type="evidence" value="ECO:0007669"/>
    <property type="project" value="UniProtKB-KW"/>
</dbReference>
<keyword evidence="3" id="KW-1185">Reference proteome</keyword>
<dbReference type="AlphaFoldDB" id="A0AA40SQC6"/>
<dbReference type="PANTHER" id="PTHR33164">
    <property type="entry name" value="TRANSCRIPTIONAL REGULATOR, MARR FAMILY"/>
    <property type="match status" value="1"/>
</dbReference>
<dbReference type="Proteomes" id="UP000549113">
    <property type="component" value="Unassembled WGS sequence"/>
</dbReference>
<reference evidence="2 3" key="1">
    <citation type="submission" date="2020-08" db="EMBL/GenBank/DDBJ databases">
        <title>Sequencing the genomes of 1000 actinobacteria strains.</title>
        <authorList>
            <person name="Klenk H.-P."/>
        </authorList>
    </citation>
    <scope>NUCLEOTIDE SEQUENCE [LARGE SCALE GENOMIC DNA]</scope>
    <source>
        <strain evidence="2 3">DSM 19600</strain>
    </source>
</reference>
<feature type="domain" description="HTH marR-type" evidence="1">
    <location>
        <begin position="10"/>
        <end position="142"/>
    </location>
</feature>
<dbReference type="InterPro" id="IPR000835">
    <property type="entry name" value="HTH_MarR-typ"/>
</dbReference>
<dbReference type="RefSeq" id="WP_183500011.1">
    <property type="nucleotide sequence ID" value="NZ_BAABCO010000004.1"/>
</dbReference>
<dbReference type="GO" id="GO:0006950">
    <property type="term" value="P:response to stress"/>
    <property type="evidence" value="ECO:0007669"/>
    <property type="project" value="TreeGrafter"/>
</dbReference>
<name>A0AA40SQC6_9MICO</name>
<evidence type="ECO:0000259" key="1">
    <source>
        <dbReference type="PROSITE" id="PS50995"/>
    </source>
</evidence>
<dbReference type="Gene3D" id="1.10.10.10">
    <property type="entry name" value="Winged helix-like DNA-binding domain superfamily/Winged helix DNA-binding domain"/>
    <property type="match status" value="1"/>
</dbReference>
<proteinExistence type="predicted"/>
<dbReference type="InterPro" id="IPR036390">
    <property type="entry name" value="WH_DNA-bd_sf"/>
</dbReference>
<dbReference type="Pfam" id="PF12802">
    <property type="entry name" value="MarR_2"/>
    <property type="match status" value="1"/>
</dbReference>
<dbReference type="SMART" id="SM00347">
    <property type="entry name" value="HTH_MARR"/>
    <property type="match status" value="1"/>
</dbReference>
<dbReference type="EMBL" id="JACIFH010000001">
    <property type="protein sequence ID" value="MBB4140485.1"/>
    <property type="molecule type" value="Genomic_DNA"/>
</dbReference>
<dbReference type="PANTHER" id="PTHR33164:SF43">
    <property type="entry name" value="HTH-TYPE TRANSCRIPTIONAL REPRESSOR YETL"/>
    <property type="match status" value="1"/>
</dbReference>
<accession>A0AA40SQC6</accession>
<gene>
    <name evidence="2" type="ORF">BKA10_002279</name>
</gene>